<dbReference type="STRING" id="1432562.WN59_10180"/>
<dbReference type="EMBL" id="LAYZ01000024">
    <property type="protein sequence ID" value="KKK33960.1"/>
    <property type="molecule type" value="Genomic_DNA"/>
</dbReference>
<keyword evidence="2" id="KW-1185">Reference proteome</keyword>
<evidence type="ECO:0008006" key="3">
    <source>
        <dbReference type="Google" id="ProtNLM"/>
    </source>
</evidence>
<protein>
    <recommendedName>
        <fullName evidence="3">Asparagine synthetase domain-containing protein</fullName>
    </recommendedName>
</protein>
<dbReference type="Proteomes" id="UP000034287">
    <property type="component" value="Unassembled WGS sequence"/>
</dbReference>
<dbReference type="SUPFAM" id="SSF52402">
    <property type="entry name" value="Adenine nucleotide alpha hydrolases-like"/>
    <property type="match status" value="1"/>
</dbReference>
<dbReference type="Gene3D" id="3.40.50.620">
    <property type="entry name" value="HUPs"/>
    <property type="match status" value="1"/>
</dbReference>
<name>A0A0M2SMX4_9STAP</name>
<evidence type="ECO:0000313" key="1">
    <source>
        <dbReference type="EMBL" id="KKK33960.1"/>
    </source>
</evidence>
<dbReference type="InterPro" id="IPR014729">
    <property type="entry name" value="Rossmann-like_a/b/a_fold"/>
</dbReference>
<comment type="caution">
    <text evidence="1">The sequence shown here is derived from an EMBL/GenBank/DDBJ whole genome shotgun (WGS) entry which is preliminary data.</text>
</comment>
<organism evidence="1 2">
    <name type="scientific">Salinicoccus sediminis</name>
    <dbReference type="NCBI Taxonomy" id="1432562"/>
    <lineage>
        <taxon>Bacteria</taxon>
        <taxon>Bacillati</taxon>
        <taxon>Bacillota</taxon>
        <taxon>Bacilli</taxon>
        <taxon>Bacillales</taxon>
        <taxon>Staphylococcaceae</taxon>
        <taxon>Salinicoccus</taxon>
    </lineage>
</organism>
<proteinExistence type="predicted"/>
<evidence type="ECO:0000313" key="2">
    <source>
        <dbReference type="Proteomes" id="UP000034287"/>
    </source>
</evidence>
<dbReference type="OrthoDB" id="2462219at2"/>
<accession>A0A0M2SMX4</accession>
<gene>
    <name evidence="1" type="ORF">WN59_10180</name>
</gene>
<dbReference type="PATRIC" id="fig|1432562.3.peg.2019"/>
<dbReference type="AlphaFoldDB" id="A0A0M2SMX4"/>
<sequence>MNDKIRVFPNGFLFTAEEDIENLPSHYEHSVIQGKYHYYYDKDSRMKVYNDDESFIIIHGLFVHIDPESGDITEESPKLLLSLFSNNYEQFLEKLDYLGGRFVIIIGDRDNVYVYPDATGSRTAYYSKDFNSIASHSKLLKEVFKIPNDPLSSTTYDYRIFFDYSLFMNVESLLPNFYLNLNDGKKIRFFPRENNRYRNTDEADKFKAIEFLWKEQLKHFVNNNEKLIFSLTGGADSRLSLAMAKDYMEDIESFTYTPYEDDIKPETTKDELLYLDKQIVNQILDNYKLNHEFMYFRDDNISLNTFQNRIILTNTVRNHGKGLLPHYLKHFKEKDIIHIRANLLEIGRAYYITHRSTNSSNSIRNHARHKLLKGLKSSDAKYKKIEGLINSSIEKMGYNEPLFDYHLLDLYYWENRMGRWMPEVLNETDVAFETFLPFNMRAIIDASLSFSLKQRKTDYLFNELINRNHPLLNFFGKNETQNLYEQTKRNEEDHFNSFGIYDSNSNLIDVRDSINNLVYLPKDYIQKNYYAESKPYFYNSDKGIVNLSVLNEYFNPKGTKILKYSILLNNNVILSEDLALWKEVNNISITGLTRDDEIKIRITALKDIKSISWENASKTYINNIVETPMKNNIKFIVSSNSPYSNY</sequence>
<dbReference type="RefSeq" id="WP_046516790.1">
    <property type="nucleotide sequence ID" value="NZ_LAYZ01000024.1"/>
</dbReference>
<reference evidence="1 2" key="1">
    <citation type="submission" date="2015-04" db="EMBL/GenBank/DDBJ databases">
        <title>Taxonomic description and genome sequence of Salinicoccus sediminis sp. nov., a novel hyper halotolerant bacterium isolated from marine sediment.</title>
        <authorList>
            <person name="Mathan Kumar R."/>
            <person name="Kaur G."/>
            <person name="Kumar N."/>
            <person name="Kumar A."/>
            <person name="Singh N.K."/>
            <person name="Kaur N."/>
            <person name="Mayilraj S."/>
        </authorList>
    </citation>
    <scope>NUCLEOTIDE SEQUENCE [LARGE SCALE GENOMIC DNA]</scope>
    <source>
        <strain evidence="1 2">SV-16</strain>
    </source>
</reference>